<dbReference type="InterPro" id="IPR018011">
    <property type="entry name" value="Carb_sulfotrans_8-10"/>
</dbReference>
<evidence type="ECO:0000256" key="8">
    <source>
        <dbReference type="ARBA" id="ARBA00023180"/>
    </source>
</evidence>
<dbReference type="InterPro" id="IPR027417">
    <property type="entry name" value="P-loop_NTPase"/>
</dbReference>
<keyword evidence="8 9" id="KW-0325">Glycoprotein</keyword>
<dbReference type="GeneID" id="106153115"/>
<feature type="transmembrane region" description="Helical" evidence="9">
    <location>
        <begin position="6"/>
        <end position="24"/>
    </location>
</feature>
<dbReference type="GO" id="GO:0008146">
    <property type="term" value="F:sulfotransferase activity"/>
    <property type="evidence" value="ECO:0007669"/>
    <property type="project" value="InterPro"/>
</dbReference>
<dbReference type="InParanoid" id="A0A1S3H8D7"/>
<dbReference type="InterPro" id="IPR005331">
    <property type="entry name" value="Sulfotransferase"/>
</dbReference>
<protein>
    <recommendedName>
        <fullName evidence="9">Carbohydrate sulfotransferase</fullName>
        <ecNumber evidence="9">2.8.2.-</ecNumber>
    </recommendedName>
</protein>
<keyword evidence="3 9" id="KW-0808">Transferase</keyword>
<keyword evidence="11" id="KW-1185">Reference proteome</keyword>
<evidence type="ECO:0000256" key="10">
    <source>
        <dbReference type="SAM" id="MobiDB-lite"/>
    </source>
</evidence>
<reference evidence="12" key="1">
    <citation type="submission" date="2025-08" db="UniProtKB">
        <authorList>
            <consortium name="RefSeq"/>
        </authorList>
    </citation>
    <scope>IDENTIFICATION</scope>
    <source>
        <tissue evidence="12">Gonads</tissue>
    </source>
</reference>
<evidence type="ECO:0000256" key="6">
    <source>
        <dbReference type="ARBA" id="ARBA00023034"/>
    </source>
</evidence>
<organism evidence="11 12">
    <name type="scientific">Lingula anatina</name>
    <name type="common">Brachiopod</name>
    <name type="synonym">Lingula unguis</name>
    <dbReference type="NCBI Taxonomy" id="7574"/>
    <lineage>
        <taxon>Eukaryota</taxon>
        <taxon>Metazoa</taxon>
        <taxon>Spiralia</taxon>
        <taxon>Lophotrochozoa</taxon>
        <taxon>Brachiopoda</taxon>
        <taxon>Linguliformea</taxon>
        <taxon>Lingulata</taxon>
        <taxon>Lingulida</taxon>
        <taxon>Linguloidea</taxon>
        <taxon>Lingulidae</taxon>
        <taxon>Lingula</taxon>
    </lineage>
</organism>
<keyword evidence="9" id="KW-0119">Carbohydrate metabolism</keyword>
<accession>A0A1S3H8D7</accession>
<dbReference type="OrthoDB" id="2019940at2759"/>
<evidence type="ECO:0000313" key="12">
    <source>
        <dbReference type="RefSeq" id="XP_013382380.1"/>
    </source>
</evidence>
<dbReference type="AlphaFoldDB" id="A0A1S3H8D7"/>
<feature type="region of interest" description="Disordered" evidence="10">
    <location>
        <begin position="81"/>
        <end position="101"/>
    </location>
</feature>
<dbReference type="Proteomes" id="UP000085678">
    <property type="component" value="Unplaced"/>
</dbReference>
<dbReference type="GO" id="GO:0016051">
    <property type="term" value="P:carbohydrate biosynthetic process"/>
    <property type="evidence" value="ECO:0007669"/>
    <property type="project" value="InterPro"/>
</dbReference>
<dbReference type="Pfam" id="PF03567">
    <property type="entry name" value="Sulfotransfer_2"/>
    <property type="match status" value="1"/>
</dbReference>
<evidence type="ECO:0000256" key="1">
    <source>
        <dbReference type="ARBA" id="ARBA00004323"/>
    </source>
</evidence>
<comment type="similarity">
    <text evidence="2 9">Belongs to the sulfotransferase 2 family.</text>
</comment>
<keyword evidence="7 9" id="KW-0472">Membrane</keyword>
<keyword evidence="6 9" id="KW-0333">Golgi apparatus</keyword>
<dbReference type="RefSeq" id="XP_013382380.1">
    <property type="nucleotide sequence ID" value="XM_013526926.1"/>
</dbReference>
<evidence type="ECO:0000256" key="9">
    <source>
        <dbReference type="RuleBase" id="RU364020"/>
    </source>
</evidence>
<feature type="compositionally biased region" description="Polar residues" evidence="10">
    <location>
        <begin position="89"/>
        <end position="101"/>
    </location>
</feature>
<dbReference type="PANTHER" id="PTHR12137">
    <property type="entry name" value="CARBOHYDRATE SULFOTRANSFERASE"/>
    <property type="match status" value="1"/>
</dbReference>
<keyword evidence="4 9" id="KW-0812">Transmembrane</keyword>
<keyword evidence="5 9" id="KW-1133">Transmembrane helix</keyword>
<dbReference type="KEGG" id="lak:106153115"/>
<evidence type="ECO:0000256" key="4">
    <source>
        <dbReference type="ARBA" id="ARBA00022692"/>
    </source>
</evidence>
<sequence length="437" mass="51024">MKTRSVVIRGIAIFTVGIIAWMAYASLKIRRNDTAVDEHAKETGLTKGETVMIRKDKYEKTEEQTFPNIIEISEANLQAKASPGKAETSGRNTEATWNISKTKPLPKTRTSFLPKTTVEAETLKSCKSRGFAEKLLKEKDPKMVREKLSPRTNASSVNTSWAETIVKRKEFIRRKCALHKIKTSPLPAGRTLHQFWVDDHHKFIFCEIPKVGCTNWKRIMLLMTCKFNKSYIWSQKKNDVHHVWSNKMLKRLKSFTRRSDSDARLKNYTKVLITRHPFERLVSFFREKLQRAKNDIYDPRIAGYVLRSIHKKRNVTHKMMMEYNVTFPEYIQYVIDTKMHPDVHWGIQHALCHPCSVDYEVIGRYETIVEDSNNLLKMLGIDEITYPQSDNVDFAKKTKDLVSKHFQTLKPWMMKELQTLYKTDADILGYDLDLKLE</sequence>
<keyword evidence="9" id="KW-0735">Signal-anchor</keyword>
<evidence type="ECO:0000256" key="2">
    <source>
        <dbReference type="ARBA" id="ARBA00006339"/>
    </source>
</evidence>
<evidence type="ECO:0000313" key="11">
    <source>
        <dbReference type="Proteomes" id="UP000085678"/>
    </source>
</evidence>
<evidence type="ECO:0000256" key="5">
    <source>
        <dbReference type="ARBA" id="ARBA00022989"/>
    </source>
</evidence>
<evidence type="ECO:0000256" key="3">
    <source>
        <dbReference type="ARBA" id="ARBA00022679"/>
    </source>
</evidence>
<evidence type="ECO:0000256" key="7">
    <source>
        <dbReference type="ARBA" id="ARBA00023136"/>
    </source>
</evidence>
<gene>
    <name evidence="12" type="primary">LOC106153115</name>
</gene>
<dbReference type="EC" id="2.8.2.-" evidence="9"/>
<proteinExistence type="inferred from homology"/>
<dbReference type="SUPFAM" id="SSF52540">
    <property type="entry name" value="P-loop containing nucleoside triphosphate hydrolases"/>
    <property type="match status" value="1"/>
</dbReference>
<dbReference type="GO" id="GO:0000139">
    <property type="term" value="C:Golgi membrane"/>
    <property type="evidence" value="ECO:0007669"/>
    <property type="project" value="UniProtKB-SubCell"/>
</dbReference>
<comment type="subcellular location">
    <subcellularLocation>
        <location evidence="1 9">Golgi apparatus membrane</location>
        <topology evidence="1 9">Single-pass type II membrane protein</topology>
    </subcellularLocation>
</comment>
<name>A0A1S3H8D7_LINAN</name>
<dbReference type="PANTHER" id="PTHR12137:SF54">
    <property type="entry name" value="CARBOHYDRATE SULFOTRANSFERASE"/>
    <property type="match status" value="1"/>
</dbReference>